<evidence type="ECO:0000256" key="5">
    <source>
        <dbReference type="ARBA" id="ARBA00022692"/>
    </source>
</evidence>
<proteinExistence type="inferred from homology"/>
<comment type="similarity">
    <text evidence="2">Belongs to the CPA3 antiporters (TC 2.A.63) subunit E family.</text>
</comment>
<protein>
    <submittedName>
        <fullName evidence="9">Cation antiporter</fullName>
    </submittedName>
</protein>
<gene>
    <name evidence="9" type="ordered locus">Daud_2168</name>
</gene>
<dbReference type="OrthoDB" id="9800498at2"/>
<accession>B1I6H2</accession>
<feature type="transmembrane region" description="Helical" evidence="8">
    <location>
        <begin position="43"/>
        <end position="61"/>
    </location>
</feature>
<evidence type="ECO:0000256" key="6">
    <source>
        <dbReference type="ARBA" id="ARBA00022989"/>
    </source>
</evidence>
<dbReference type="GO" id="GO:0015297">
    <property type="term" value="F:antiporter activity"/>
    <property type="evidence" value="ECO:0007669"/>
    <property type="project" value="UniProtKB-KW"/>
</dbReference>
<dbReference type="InterPro" id="IPR002758">
    <property type="entry name" value="Cation_antiport_E"/>
</dbReference>
<dbReference type="PANTHER" id="PTHR34584">
    <property type="entry name" value="NA(+)/H(+) ANTIPORTER SUBUNIT E1"/>
    <property type="match status" value="1"/>
</dbReference>
<evidence type="ECO:0000256" key="2">
    <source>
        <dbReference type="ARBA" id="ARBA00006228"/>
    </source>
</evidence>
<evidence type="ECO:0000313" key="9">
    <source>
        <dbReference type="EMBL" id="ACA60655.1"/>
    </source>
</evidence>
<dbReference type="PANTHER" id="PTHR34584:SF1">
    <property type="entry name" value="NA(+)_H(+) ANTIPORTER SUBUNIT E1"/>
    <property type="match status" value="1"/>
</dbReference>
<dbReference type="KEGG" id="dau:Daud_2168"/>
<keyword evidence="10" id="KW-1185">Reference proteome</keyword>
<comment type="subcellular location">
    <subcellularLocation>
        <location evidence="1">Cell membrane</location>
        <topology evidence="1">Multi-pass membrane protein</topology>
    </subcellularLocation>
</comment>
<evidence type="ECO:0000256" key="3">
    <source>
        <dbReference type="ARBA" id="ARBA00022449"/>
    </source>
</evidence>
<name>B1I6H2_DESAP</name>
<keyword evidence="7 8" id="KW-0472">Membrane</keyword>
<reference evidence="9 10" key="2">
    <citation type="journal article" date="2008" name="Science">
        <title>Environmental genomics reveals a single-species ecosystem deep within Earth.</title>
        <authorList>
            <person name="Chivian D."/>
            <person name="Brodie E.L."/>
            <person name="Alm E.J."/>
            <person name="Culley D.E."/>
            <person name="Dehal P.S."/>
            <person name="Desantis T.Z."/>
            <person name="Gihring T.M."/>
            <person name="Lapidus A."/>
            <person name="Lin L.H."/>
            <person name="Lowry S.R."/>
            <person name="Moser D.P."/>
            <person name="Richardson P.M."/>
            <person name="Southam G."/>
            <person name="Wanger G."/>
            <person name="Pratt L.M."/>
            <person name="Andersen G.L."/>
            <person name="Hazen T.C."/>
            <person name="Brockman F.J."/>
            <person name="Arkin A.P."/>
            <person name="Onstott T.C."/>
        </authorList>
    </citation>
    <scope>NUCLEOTIDE SEQUENCE [LARGE SCALE GENOMIC DNA]</scope>
    <source>
        <strain evidence="9 10">MP104C</strain>
    </source>
</reference>
<evidence type="ECO:0000256" key="1">
    <source>
        <dbReference type="ARBA" id="ARBA00004651"/>
    </source>
</evidence>
<dbReference type="STRING" id="477974.Daud_2168"/>
<keyword evidence="6 8" id="KW-1133">Transmembrane helix</keyword>
<sequence>MVELKKEHSFRIPLGADLKYSLLLTLVLFAFWVVLSGKLEARYLIIGFLTALSVTVITRPFSVLSRDSAGGAAVSVWGLPWLRLLAFLPWLFWQLVKSSVSMAWLILHPKMPVDPQVIRFEKHFPHPVGYFVLANSITLTPGTLTVDVEEGRFTVHCVQAATAESLAPAEREGEMPRRVGYVFGVEREVDPGLEDDNNGEEQ</sequence>
<keyword evidence="5 8" id="KW-0812">Transmembrane</keyword>
<feature type="transmembrane region" description="Helical" evidence="8">
    <location>
        <begin position="20"/>
        <end position="36"/>
    </location>
</feature>
<dbReference type="Pfam" id="PF01899">
    <property type="entry name" value="MNHE"/>
    <property type="match status" value="1"/>
</dbReference>
<feature type="transmembrane region" description="Helical" evidence="8">
    <location>
        <begin position="81"/>
        <end position="107"/>
    </location>
</feature>
<evidence type="ECO:0000256" key="4">
    <source>
        <dbReference type="ARBA" id="ARBA00022475"/>
    </source>
</evidence>
<keyword evidence="3" id="KW-0813">Transport</keyword>
<dbReference type="GO" id="GO:0008324">
    <property type="term" value="F:monoatomic cation transmembrane transporter activity"/>
    <property type="evidence" value="ECO:0007669"/>
    <property type="project" value="InterPro"/>
</dbReference>
<dbReference type="eggNOG" id="COG1863">
    <property type="taxonomic scope" value="Bacteria"/>
</dbReference>
<organism evidence="9 10">
    <name type="scientific">Desulforudis audaxviator (strain MP104C)</name>
    <dbReference type="NCBI Taxonomy" id="477974"/>
    <lineage>
        <taxon>Bacteria</taxon>
        <taxon>Bacillati</taxon>
        <taxon>Bacillota</taxon>
        <taxon>Clostridia</taxon>
        <taxon>Thermoanaerobacterales</taxon>
        <taxon>Candidatus Desulforudaceae</taxon>
        <taxon>Candidatus Desulforudis</taxon>
    </lineage>
</organism>
<keyword evidence="3" id="KW-0050">Antiport</keyword>
<evidence type="ECO:0000256" key="8">
    <source>
        <dbReference type="SAM" id="Phobius"/>
    </source>
</evidence>
<keyword evidence="4" id="KW-1003">Cell membrane</keyword>
<dbReference type="GO" id="GO:0005886">
    <property type="term" value="C:plasma membrane"/>
    <property type="evidence" value="ECO:0007669"/>
    <property type="project" value="UniProtKB-SubCell"/>
</dbReference>
<evidence type="ECO:0000256" key="7">
    <source>
        <dbReference type="ARBA" id="ARBA00023136"/>
    </source>
</evidence>
<dbReference type="EMBL" id="CP000860">
    <property type="protein sequence ID" value="ACA60655.1"/>
    <property type="molecule type" value="Genomic_DNA"/>
</dbReference>
<dbReference type="Proteomes" id="UP000008544">
    <property type="component" value="Chromosome"/>
</dbReference>
<dbReference type="HOGENOM" id="CLU_086615_2_0_9"/>
<dbReference type="RefSeq" id="WP_012303230.1">
    <property type="nucleotide sequence ID" value="NC_010424.1"/>
</dbReference>
<dbReference type="AlphaFoldDB" id="B1I6H2"/>
<reference evidence="10" key="1">
    <citation type="submission" date="2007-10" db="EMBL/GenBank/DDBJ databases">
        <title>Complete sequence of chromosome of Desulforudis audaxviator MP104C.</title>
        <authorList>
            <person name="Copeland A."/>
            <person name="Lucas S."/>
            <person name="Lapidus A."/>
            <person name="Barry K."/>
            <person name="Glavina del Rio T."/>
            <person name="Dalin E."/>
            <person name="Tice H."/>
            <person name="Bruce D."/>
            <person name="Pitluck S."/>
            <person name="Lowry S.R."/>
            <person name="Larimer F."/>
            <person name="Land M.L."/>
            <person name="Hauser L."/>
            <person name="Kyrpides N."/>
            <person name="Ivanova N.N."/>
            <person name="Richardson P."/>
        </authorList>
    </citation>
    <scope>NUCLEOTIDE SEQUENCE [LARGE SCALE GENOMIC DNA]</scope>
    <source>
        <strain evidence="10">MP104C</strain>
    </source>
</reference>
<evidence type="ECO:0000313" key="10">
    <source>
        <dbReference type="Proteomes" id="UP000008544"/>
    </source>
</evidence>